<dbReference type="AlphaFoldDB" id="A0A5N5FF54"/>
<accession>A0A5N5FF54</accession>
<gene>
    <name evidence="5" type="ORF">D8674_002740</name>
</gene>
<name>A0A5N5FF54_9ROSA</name>
<evidence type="ECO:0000256" key="4">
    <source>
        <dbReference type="SAM" id="MobiDB-lite"/>
    </source>
</evidence>
<reference evidence="6" key="2">
    <citation type="submission" date="2019-10" db="EMBL/GenBank/DDBJ databases">
        <title>A de novo genome assembly of a pear dwarfing rootstock.</title>
        <authorList>
            <person name="Wang F."/>
            <person name="Wang J."/>
            <person name="Li S."/>
            <person name="Zhang Y."/>
            <person name="Fang M."/>
            <person name="Ma L."/>
            <person name="Zhao Y."/>
            <person name="Jiang S."/>
        </authorList>
    </citation>
    <scope>NUCLEOTIDE SEQUENCE [LARGE SCALE GENOMIC DNA]</scope>
</reference>
<dbReference type="EMBL" id="SMOL01000695">
    <property type="protein sequence ID" value="KAB2601735.1"/>
    <property type="molecule type" value="Genomic_DNA"/>
</dbReference>
<feature type="compositionally biased region" description="Polar residues" evidence="4">
    <location>
        <begin position="10"/>
        <end position="23"/>
    </location>
</feature>
<dbReference type="Gene3D" id="2.130.10.10">
    <property type="entry name" value="YVTN repeat-like/Quinoprotein amine dehydrogenase"/>
    <property type="match status" value="1"/>
</dbReference>
<dbReference type="InterPro" id="IPR052254">
    <property type="entry name" value="CUL4-DDB1_E3_ligase_receptor"/>
</dbReference>
<dbReference type="PANTHER" id="PTHR44472:SF1">
    <property type="entry name" value="DDB1 AND CUL4 ASSOCIATED FACTOR 4"/>
    <property type="match status" value="1"/>
</dbReference>
<comment type="caution">
    <text evidence="5">The sequence shown here is derived from an EMBL/GenBank/DDBJ whole genome shotgun (WGS) entry which is preliminary data.</text>
</comment>
<dbReference type="Proteomes" id="UP000327157">
    <property type="component" value="Chromosome 10"/>
</dbReference>
<organism evidence="5 6">
    <name type="scientific">Pyrus ussuriensis x Pyrus communis</name>
    <dbReference type="NCBI Taxonomy" id="2448454"/>
    <lineage>
        <taxon>Eukaryota</taxon>
        <taxon>Viridiplantae</taxon>
        <taxon>Streptophyta</taxon>
        <taxon>Embryophyta</taxon>
        <taxon>Tracheophyta</taxon>
        <taxon>Spermatophyta</taxon>
        <taxon>Magnoliopsida</taxon>
        <taxon>eudicotyledons</taxon>
        <taxon>Gunneridae</taxon>
        <taxon>Pentapetalae</taxon>
        <taxon>rosids</taxon>
        <taxon>fabids</taxon>
        <taxon>Rosales</taxon>
        <taxon>Rosaceae</taxon>
        <taxon>Amygdaloideae</taxon>
        <taxon>Maleae</taxon>
        <taxon>Pyrus</taxon>
    </lineage>
</organism>
<keyword evidence="6" id="KW-1185">Reference proteome</keyword>
<evidence type="ECO:0000313" key="5">
    <source>
        <dbReference type="EMBL" id="KAB2601735.1"/>
    </source>
</evidence>
<feature type="repeat" description="WD" evidence="3">
    <location>
        <begin position="121"/>
        <end position="152"/>
    </location>
</feature>
<protein>
    <submittedName>
        <fullName evidence="5">Uncharacterized protein</fullName>
    </submittedName>
</protein>
<reference evidence="5 6" key="3">
    <citation type="submission" date="2019-11" db="EMBL/GenBank/DDBJ databases">
        <title>A de novo genome assembly of a pear dwarfing rootstock.</title>
        <authorList>
            <person name="Wang F."/>
            <person name="Wang J."/>
            <person name="Li S."/>
            <person name="Zhang Y."/>
            <person name="Fang M."/>
            <person name="Ma L."/>
            <person name="Zhao Y."/>
            <person name="Jiang S."/>
        </authorList>
    </citation>
    <scope>NUCLEOTIDE SEQUENCE [LARGE SCALE GENOMIC DNA]</scope>
    <source>
        <strain evidence="5">S2</strain>
        <tissue evidence="5">Leaf</tissue>
    </source>
</reference>
<keyword evidence="1 3" id="KW-0853">WD repeat</keyword>
<dbReference type="SUPFAM" id="SSF50978">
    <property type="entry name" value="WD40 repeat-like"/>
    <property type="match status" value="1"/>
</dbReference>
<keyword evidence="2" id="KW-0677">Repeat</keyword>
<dbReference type="OrthoDB" id="128867at2759"/>
<evidence type="ECO:0000256" key="2">
    <source>
        <dbReference type="ARBA" id="ARBA00022737"/>
    </source>
</evidence>
<evidence type="ECO:0000256" key="3">
    <source>
        <dbReference type="PROSITE-ProRule" id="PRU00221"/>
    </source>
</evidence>
<evidence type="ECO:0000313" key="6">
    <source>
        <dbReference type="Proteomes" id="UP000327157"/>
    </source>
</evidence>
<dbReference type="PROSITE" id="PS50082">
    <property type="entry name" value="WD_REPEATS_2"/>
    <property type="match status" value="1"/>
</dbReference>
<reference evidence="5 6" key="1">
    <citation type="submission" date="2019-09" db="EMBL/GenBank/DDBJ databases">
        <authorList>
            <person name="Ou C."/>
        </authorList>
    </citation>
    <scope>NUCLEOTIDE SEQUENCE [LARGE SCALE GENOMIC DNA]</scope>
    <source>
        <strain evidence="5">S2</strain>
        <tissue evidence="5">Leaf</tissue>
    </source>
</reference>
<sequence>MTASASSSAQTPAKANNSCRRTSVSTSKMLQARELCGNLILSGGVTSMRNSKRHKHAILWAKFRIQQHIGCSRKLATYRLQQETCNKWRQEIVKLYHQRLIQRGAVQSYEGHVNSDTRLLLGVDPSERFVMSGREDRNLRLWSIKSGKLLFEDKFCNTIPSTVCWRRAESTYSLLLLCSHSSCHSPHFTDL</sequence>
<feature type="region of interest" description="Disordered" evidence="4">
    <location>
        <begin position="1"/>
        <end position="23"/>
    </location>
</feature>
<dbReference type="InterPro" id="IPR036322">
    <property type="entry name" value="WD40_repeat_dom_sf"/>
</dbReference>
<dbReference type="InterPro" id="IPR015943">
    <property type="entry name" value="WD40/YVTN_repeat-like_dom_sf"/>
</dbReference>
<dbReference type="InterPro" id="IPR001680">
    <property type="entry name" value="WD40_rpt"/>
</dbReference>
<proteinExistence type="predicted"/>
<dbReference type="PANTHER" id="PTHR44472">
    <property type="entry name" value="DDB1- AND CUL4-ASSOCIATED FACTOR 4-RELATED"/>
    <property type="match status" value="1"/>
</dbReference>
<evidence type="ECO:0000256" key="1">
    <source>
        <dbReference type="ARBA" id="ARBA00022574"/>
    </source>
</evidence>